<dbReference type="PANTHER" id="PTHR43674:SF2">
    <property type="entry name" value="BETA-UREIDOPROPIONASE"/>
    <property type="match status" value="1"/>
</dbReference>
<dbReference type="InterPro" id="IPR003010">
    <property type="entry name" value="C-N_Hydrolase"/>
</dbReference>
<comment type="caution">
    <text evidence="3">The sequence shown here is derived from an EMBL/GenBank/DDBJ whole genome shotgun (WGS) entry which is preliminary data.</text>
</comment>
<dbReference type="Gene3D" id="3.60.110.10">
    <property type="entry name" value="Carbon-nitrogen hydrolase"/>
    <property type="match status" value="1"/>
</dbReference>
<dbReference type="Pfam" id="PF00795">
    <property type="entry name" value="CN_hydrolase"/>
    <property type="match status" value="1"/>
</dbReference>
<gene>
    <name evidence="3" type="ORF">A3J93_02260</name>
</gene>
<keyword evidence="3" id="KW-0012">Acyltransferase</keyword>
<evidence type="ECO:0000259" key="2">
    <source>
        <dbReference type="PROSITE" id="PS50263"/>
    </source>
</evidence>
<evidence type="ECO:0000313" key="3">
    <source>
        <dbReference type="EMBL" id="OGH87977.1"/>
    </source>
</evidence>
<sequence length="280" mass="31114">MNKKVAVGLIQMKHSADPRENLAKAIKNIRATAKRGAQIICLSELFLSEYFCQSKDKKFFALAESIPGTTTKILSALAFELGVVLVASLYEKTSQNKYFNTSVVFDADGSIAGKYRKMHIPDDPTNHYGEAYYFSGGDLGFKAVATKYGKIGPLICYDQWFPESARAVAAKGAEILFYSTAIGWPTKDRAELNQAEHDAWQVIQRSHAIANNVYVVAVNRTGQEGNLKFWGTSFVADPYGRVIKKASANTETNLVVECDFAVKAEKDRDWPFLSQRLTKI</sequence>
<accession>A0A1F6NVM4</accession>
<dbReference type="FunFam" id="3.60.110.10:FF:000010">
    <property type="entry name" value="Carbon-nitrogen hydrolase"/>
    <property type="match status" value="1"/>
</dbReference>
<dbReference type="Proteomes" id="UP000177907">
    <property type="component" value="Unassembled WGS sequence"/>
</dbReference>
<dbReference type="STRING" id="1798704.A3J93_02260"/>
<proteinExistence type="predicted"/>
<evidence type="ECO:0000313" key="4">
    <source>
        <dbReference type="Proteomes" id="UP000177907"/>
    </source>
</evidence>
<organism evidence="3 4">
    <name type="scientific">Candidatus Magasanikbacteria bacterium RIFOXYC2_FULL_42_28</name>
    <dbReference type="NCBI Taxonomy" id="1798704"/>
    <lineage>
        <taxon>Bacteria</taxon>
        <taxon>Candidatus Magasanikiibacteriota</taxon>
    </lineage>
</organism>
<evidence type="ECO:0000256" key="1">
    <source>
        <dbReference type="ARBA" id="ARBA00022801"/>
    </source>
</evidence>
<dbReference type="SUPFAM" id="SSF56317">
    <property type="entry name" value="Carbon-nitrogen hydrolase"/>
    <property type="match status" value="1"/>
</dbReference>
<feature type="domain" description="CN hydrolase" evidence="2">
    <location>
        <begin position="5"/>
        <end position="260"/>
    </location>
</feature>
<keyword evidence="3" id="KW-0808">Transferase</keyword>
<dbReference type="PROSITE" id="PS50263">
    <property type="entry name" value="CN_HYDROLASE"/>
    <property type="match status" value="1"/>
</dbReference>
<protein>
    <submittedName>
        <fullName evidence="3">Acyltransferase</fullName>
    </submittedName>
</protein>
<dbReference type="AlphaFoldDB" id="A0A1F6NVM4"/>
<dbReference type="InterPro" id="IPR036526">
    <property type="entry name" value="C-N_Hydrolase_sf"/>
</dbReference>
<dbReference type="GO" id="GO:0050126">
    <property type="term" value="F:N-carbamoylputrescine amidase activity"/>
    <property type="evidence" value="ECO:0007669"/>
    <property type="project" value="TreeGrafter"/>
</dbReference>
<dbReference type="GO" id="GO:0016746">
    <property type="term" value="F:acyltransferase activity"/>
    <property type="evidence" value="ECO:0007669"/>
    <property type="project" value="UniProtKB-KW"/>
</dbReference>
<reference evidence="3 4" key="1">
    <citation type="journal article" date="2016" name="Nat. Commun.">
        <title>Thousands of microbial genomes shed light on interconnected biogeochemical processes in an aquifer system.</title>
        <authorList>
            <person name="Anantharaman K."/>
            <person name="Brown C.T."/>
            <person name="Hug L.A."/>
            <person name="Sharon I."/>
            <person name="Castelle C.J."/>
            <person name="Probst A.J."/>
            <person name="Thomas B.C."/>
            <person name="Singh A."/>
            <person name="Wilkins M.J."/>
            <person name="Karaoz U."/>
            <person name="Brodie E.L."/>
            <person name="Williams K.H."/>
            <person name="Hubbard S.S."/>
            <person name="Banfield J.F."/>
        </authorList>
    </citation>
    <scope>NUCLEOTIDE SEQUENCE [LARGE SCALE GENOMIC DNA]</scope>
</reference>
<dbReference type="EMBL" id="MFQZ01000008">
    <property type="protein sequence ID" value="OGH87977.1"/>
    <property type="molecule type" value="Genomic_DNA"/>
</dbReference>
<dbReference type="PANTHER" id="PTHR43674">
    <property type="entry name" value="NITRILASE C965.09-RELATED"/>
    <property type="match status" value="1"/>
</dbReference>
<dbReference type="GO" id="GO:0033388">
    <property type="term" value="P:putrescine biosynthetic process from arginine"/>
    <property type="evidence" value="ECO:0007669"/>
    <property type="project" value="TreeGrafter"/>
</dbReference>
<name>A0A1F6NVM4_9BACT</name>
<dbReference type="InterPro" id="IPR050345">
    <property type="entry name" value="Aliph_Amidase/BUP"/>
</dbReference>
<dbReference type="CDD" id="cd07573">
    <property type="entry name" value="CPA"/>
    <property type="match status" value="1"/>
</dbReference>
<keyword evidence="1" id="KW-0378">Hydrolase</keyword>